<evidence type="ECO:0000256" key="3">
    <source>
        <dbReference type="SAM" id="SignalP"/>
    </source>
</evidence>
<evidence type="ECO:0000313" key="5">
    <source>
        <dbReference type="Proteomes" id="UP001321700"/>
    </source>
</evidence>
<feature type="signal peptide" evidence="3">
    <location>
        <begin position="1"/>
        <end position="25"/>
    </location>
</feature>
<dbReference type="EMBL" id="JAVBIK010000001">
    <property type="protein sequence ID" value="MDT7517506.1"/>
    <property type="molecule type" value="Genomic_DNA"/>
</dbReference>
<keyword evidence="2" id="KW-0812">Transmembrane</keyword>
<evidence type="ECO:0000256" key="2">
    <source>
        <dbReference type="SAM" id="Phobius"/>
    </source>
</evidence>
<comment type="caution">
    <text evidence="4">The sequence shown here is derived from an EMBL/GenBank/DDBJ whole genome shotgun (WGS) entry which is preliminary data.</text>
</comment>
<accession>A0ABU3KIV8</accession>
<feature type="region of interest" description="Disordered" evidence="1">
    <location>
        <begin position="148"/>
        <end position="187"/>
    </location>
</feature>
<keyword evidence="2" id="KW-0472">Membrane</keyword>
<keyword evidence="5" id="KW-1185">Reference proteome</keyword>
<sequence length="649" mass="70510">MKSVFKIKSCALGAMLLVASLGSEALTLGRASGTALISQPFNLSISVSAAADEDVSDVCFEADVFYGENKVEQSRVTLVSEEPAAGRTWQVRIGARLPVDEPVVTVYLRSVCSAKTSRRYVLLSDIVSDTAKVVAAQVTPVVPPALNRPGALASIPDADSVRSVPSREKKTESPAKAPRTSPSVRAKQVFEPPVVKSKPRLKLAPLDLTVERDPVLVSSQELLSTSTEDAQKRGEAVALWRALNLTPEDILKDAARLKSMEADILSLRNASGENQKQMQDLVMRIERAESEKYTNPVVIGLSGLLLLLLAGGGWFFRRQAQRANAGSAWWSGSGTTEVIPETVEVSPSFLQSLSEQERAESNLPKSEGQASQGAVSSVDIDLDIGAHPSASSEPVSSYGQKDQTSAYADSRDFSVSMPSSLRAVNSHEMIDVRQQAEFFMALGQYEEAISLLEGHVNDSIGLNPMVHIDLLKIFHTLSRKDKFDHYRREFNAVFTGYVPEYQSFNQGEGSLENFPEICDQLVKLWPSKEALSLIESYLVRTSGSKSDMRFELEAFKELLLLHAVCNRLVHALDGAPLSFSANRLSSENAFEVPTGPGPVSSGIPSAYQSGNSVDFELDITEDSQKAAPSEVDNLIDFDLPPLDSKKTSL</sequence>
<gene>
    <name evidence="4" type="ORF">RAE19_01900</name>
</gene>
<evidence type="ECO:0000256" key="1">
    <source>
        <dbReference type="SAM" id="MobiDB-lite"/>
    </source>
</evidence>
<dbReference type="Proteomes" id="UP001321700">
    <property type="component" value="Unassembled WGS sequence"/>
</dbReference>
<keyword evidence="3" id="KW-0732">Signal</keyword>
<name>A0ABU3KIV8_9BURK</name>
<proteinExistence type="predicted"/>
<dbReference type="RefSeq" id="WP_313873325.1">
    <property type="nucleotide sequence ID" value="NZ_JAVBIK010000001.1"/>
</dbReference>
<feature type="transmembrane region" description="Helical" evidence="2">
    <location>
        <begin position="297"/>
        <end position="316"/>
    </location>
</feature>
<reference evidence="4 5" key="1">
    <citation type="submission" date="2023-08" db="EMBL/GenBank/DDBJ databases">
        <title>Rhodoferax potami sp. nov. and Rhodoferax mekongensis sp. nov., isolated from the Mekong River in Thailand.</title>
        <authorList>
            <person name="Kitikhun S."/>
            <person name="Charoenyingcharoen P."/>
            <person name="Siriarchawattana P."/>
            <person name="Likhitrattanapisal S."/>
            <person name="Nilsakha T."/>
            <person name="Chanpet A."/>
            <person name="Rattanawaree P."/>
            <person name="Ingsriswang S."/>
        </authorList>
    </citation>
    <scope>NUCLEOTIDE SEQUENCE [LARGE SCALE GENOMIC DNA]</scope>
    <source>
        <strain evidence="4 5">TBRC 17660</strain>
    </source>
</reference>
<protein>
    <recommendedName>
        <fullName evidence="6">Tetratricopeptide repeat protein</fullName>
    </recommendedName>
</protein>
<keyword evidence="2" id="KW-1133">Transmembrane helix</keyword>
<evidence type="ECO:0000313" key="4">
    <source>
        <dbReference type="EMBL" id="MDT7517506.1"/>
    </source>
</evidence>
<evidence type="ECO:0008006" key="6">
    <source>
        <dbReference type="Google" id="ProtNLM"/>
    </source>
</evidence>
<organism evidence="4 5">
    <name type="scientific">Rhodoferax potami</name>
    <dbReference type="NCBI Taxonomy" id="3068338"/>
    <lineage>
        <taxon>Bacteria</taxon>
        <taxon>Pseudomonadati</taxon>
        <taxon>Pseudomonadota</taxon>
        <taxon>Betaproteobacteria</taxon>
        <taxon>Burkholderiales</taxon>
        <taxon>Comamonadaceae</taxon>
        <taxon>Rhodoferax</taxon>
    </lineage>
</organism>
<feature type="chain" id="PRO_5047140438" description="Tetratricopeptide repeat protein" evidence="3">
    <location>
        <begin position="26"/>
        <end position="649"/>
    </location>
</feature>